<feature type="transmembrane region" description="Helical" evidence="7">
    <location>
        <begin position="76"/>
        <end position="96"/>
    </location>
</feature>
<keyword evidence="3 7" id="KW-0812">Transmembrane</keyword>
<accession>A0AAV8VXK5</accession>
<comment type="domain">
    <text evidence="7">The DHHC domain is required for palmitoyltransferase activity.</text>
</comment>
<dbReference type="EC" id="2.3.1.225" evidence="7"/>
<keyword evidence="4 7" id="KW-1133">Transmembrane helix</keyword>
<comment type="similarity">
    <text evidence="7">Belongs to the DHHC palmitoyltransferase family.</text>
</comment>
<dbReference type="Proteomes" id="UP001159042">
    <property type="component" value="Unassembled WGS sequence"/>
</dbReference>
<evidence type="ECO:0000256" key="3">
    <source>
        <dbReference type="ARBA" id="ARBA00022692"/>
    </source>
</evidence>
<keyword evidence="5 7" id="KW-0472">Membrane</keyword>
<dbReference type="PANTHER" id="PTHR12246">
    <property type="entry name" value="PALMITOYLTRANSFERASE ZDHHC16"/>
    <property type="match status" value="1"/>
</dbReference>
<evidence type="ECO:0000256" key="7">
    <source>
        <dbReference type="RuleBase" id="RU079119"/>
    </source>
</evidence>
<comment type="catalytic activity">
    <reaction evidence="7">
        <text>L-cysteinyl-[protein] + hexadecanoyl-CoA = S-hexadecanoyl-L-cysteinyl-[protein] + CoA</text>
        <dbReference type="Rhea" id="RHEA:36683"/>
        <dbReference type="Rhea" id="RHEA-COMP:10131"/>
        <dbReference type="Rhea" id="RHEA-COMP:11032"/>
        <dbReference type="ChEBI" id="CHEBI:29950"/>
        <dbReference type="ChEBI" id="CHEBI:57287"/>
        <dbReference type="ChEBI" id="CHEBI:57379"/>
        <dbReference type="ChEBI" id="CHEBI:74151"/>
        <dbReference type="EC" id="2.3.1.225"/>
    </reaction>
</comment>
<name>A0AAV8VXK5_9CUCU</name>
<evidence type="ECO:0000256" key="2">
    <source>
        <dbReference type="ARBA" id="ARBA00022679"/>
    </source>
</evidence>
<proteinExistence type="inferred from homology"/>
<feature type="transmembrane region" description="Helical" evidence="7">
    <location>
        <begin position="235"/>
        <end position="258"/>
    </location>
</feature>
<dbReference type="InterPro" id="IPR001594">
    <property type="entry name" value="Palmitoyltrfase_DHHC"/>
</dbReference>
<feature type="transmembrane region" description="Helical" evidence="7">
    <location>
        <begin position="158"/>
        <end position="176"/>
    </location>
</feature>
<evidence type="ECO:0000313" key="10">
    <source>
        <dbReference type="Proteomes" id="UP001159042"/>
    </source>
</evidence>
<evidence type="ECO:0000256" key="5">
    <source>
        <dbReference type="ARBA" id="ARBA00023136"/>
    </source>
</evidence>
<feature type="transmembrane region" description="Helical" evidence="7">
    <location>
        <begin position="278"/>
        <end position="300"/>
    </location>
</feature>
<keyword evidence="2 7" id="KW-0808">Transferase</keyword>
<evidence type="ECO:0000259" key="8">
    <source>
        <dbReference type="Pfam" id="PF01529"/>
    </source>
</evidence>
<dbReference type="PROSITE" id="PS50216">
    <property type="entry name" value="DHHC"/>
    <property type="match status" value="1"/>
</dbReference>
<keyword evidence="10" id="KW-1185">Reference proteome</keyword>
<feature type="transmembrane region" description="Helical" evidence="7">
    <location>
        <begin position="129"/>
        <end position="152"/>
    </location>
</feature>
<evidence type="ECO:0000313" key="9">
    <source>
        <dbReference type="EMBL" id="KAJ8918636.1"/>
    </source>
</evidence>
<dbReference type="EMBL" id="JANEYG010000024">
    <property type="protein sequence ID" value="KAJ8918636.1"/>
    <property type="molecule type" value="Genomic_DNA"/>
</dbReference>
<dbReference type="Pfam" id="PF01529">
    <property type="entry name" value="DHHC"/>
    <property type="match status" value="1"/>
</dbReference>
<comment type="subcellular location">
    <subcellularLocation>
        <location evidence="1">Membrane</location>
        <topology evidence="1">Multi-pass membrane protein</topology>
    </subcellularLocation>
</comment>
<reference evidence="9 10" key="1">
    <citation type="journal article" date="2023" name="Insect Mol. Biol.">
        <title>Genome sequencing provides insights into the evolution of gene families encoding plant cell wall-degrading enzymes in longhorned beetles.</title>
        <authorList>
            <person name="Shin N.R."/>
            <person name="Okamura Y."/>
            <person name="Kirsch R."/>
            <person name="Pauchet Y."/>
        </authorList>
    </citation>
    <scope>NUCLEOTIDE SEQUENCE [LARGE SCALE GENOMIC DNA]</scope>
    <source>
        <strain evidence="9">EAD_L_NR</strain>
    </source>
</reference>
<keyword evidence="6 7" id="KW-0012">Acyltransferase</keyword>
<protein>
    <recommendedName>
        <fullName evidence="7">Palmitoyltransferase</fullName>
        <ecNumber evidence="7">2.3.1.225</ecNumber>
    </recommendedName>
</protein>
<comment type="caution">
    <text evidence="9">The sequence shown here is derived from an EMBL/GenBank/DDBJ whole genome shotgun (WGS) entry which is preliminary data.</text>
</comment>
<dbReference type="GO" id="GO:0019706">
    <property type="term" value="F:protein-cysteine S-palmitoyltransferase activity"/>
    <property type="evidence" value="ECO:0007669"/>
    <property type="project" value="UniProtKB-EC"/>
</dbReference>
<dbReference type="GO" id="GO:0016020">
    <property type="term" value="C:membrane"/>
    <property type="evidence" value="ECO:0007669"/>
    <property type="project" value="UniProtKB-SubCell"/>
</dbReference>
<sequence>MNGMNDEGISLCCCEYYDRNNERNHILACCCNCVDVDEAFESLITSRSITQQHKSGIMSTVQDRLRIPWRGGAKQVAFDAALPIFIIPVMLLLASISVWWTIFSFTTVAMFLAFIFNFLIRTIPHTKFFFVWTITSITALYIVFEFIVIPFLEILLEENIALSIFIFGFIMCWYLMKVRTKQLNNCGGDAEFGKIASRIQNCSVCQMRIPDKDHHCVWLDCCVGKHNQCLFILSLFFAEIALLYSSNLTLTSVCHPFILYKTVLLPDDCSDVYQLFELSLSFVSAVYSLFLALAIFILLLHQLLLVSLGMTTKEWSNLPLTSKFCLGLTTKRPQDQGLFKNWSSIICWAKNSRTLLNEA</sequence>
<dbReference type="InterPro" id="IPR039859">
    <property type="entry name" value="PFA4/ZDH16/20/ERF2-like"/>
</dbReference>
<gene>
    <name evidence="9" type="ORF">NQ315_013142</name>
</gene>
<feature type="domain" description="Palmitoyltransferase DHHC" evidence="8">
    <location>
        <begin position="198"/>
        <end position="317"/>
    </location>
</feature>
<evidence type="ECO:0000256" key="6">
    <source>
        <dbReference type="ARBA" id="ARBA00023315"/>
    </source>
</evidence>
<organism evidence="9 10">
    <name type="scientific">Exocentrus adspersus</name>
    <dbReference type="NCBI Taxonomy" id="1586481"/>
    <lineage>
        <taxon>Eukaryota</taxon>
        <taxon>Metazoa</taxon>
        <taxon>Ecdysozoa</taxon>
        <taxon>Arthropoda</taxon>
        <taxon>Hexapoda</taxon>
        <taxon>Insecta</taxon>
        <taxon>Pterygota</taxon>
        <taxon>Neoptera</taxon>
        <taxon>Endopterygota</taxon>
        <taxon>Coleoptera</taxon>
        <taxon>Polyphaga</taxon>
        <taxon>Cucujiformia</taxon>
        <taxon>Chrysomeloidea</taxon>
        <taxon>Cerambycidae</taxon>
        <taxon>Lamiinae</taxon>
        <taxon>Acanthocinini</taxon>
        <taxon>Exocentrus</taxon>
    </lineage>
</organism>
<feature type="transmembrane region" description="Helical" evidence="7">
    <location>
        <begin position="102"/>
        <end position="120"/>
    </location>
</feature>
<evidence type="ECO:0000256" key="4">
    <source>
        <dbReference type="ARBA" id="ARBA00022989"/>
    </source>
</evidence>
<dbReference type="AlphaFoldDB" id="A0AAV8VXK5"/>
<evidence type="ECO:0000256" key="1">
    <source>
        <dbReference type="ARBA" id="ARBA00004141"/>
    </source>
</evidence>